<sequence>MKKQITLDGENSDWFEKAIFVLKDKPSYMIPNNLFKHAEELIENYMKKNPSKAYINHYEKMQRAYGNSRPMHQAWGKKQNIEMIKTKNTLRKPQGIDYFLNFCIVVLSIGIVVVLSLMLF</sequence>
<dbReference type="Proteomes" id="UP000224460">
    <property type="component" value="Unassembled WGS sequence"/>
</dbReference>
<evidence type="ECO:0000313" key="1">
    <source>
        <dbReference type="EMBL" id="PHV71216.1"/>
    </source>
</evidence>
<gene>
    <name evidence="1" type="ORF">CS063_05860</name>
</gene>
<organism evidence="1 2">
    <name type="scientific">Sporanaerobium hydrogeniformans</name>
    <dbReference type="NCBI Taxonomy" id="3072179"/>
    <lineage>
        <taxon>Bacteria</taxon>
        <taxon>Bacillati</taxon>
        <taxon>Bacillota</taxon>
        <taxon>Clostridia</taxon>
        <taxon>Lachnospirales</taxon>
        <taxon>Lachnospiraceae</taxon>
        <taxon>Sporanaerobium</taxon>
    </lineage>
</organism>
<name>A0AC61DEU7_9FIRM</name>
<comment type="caution">
    <text evidence="1">The sequence shown here is derived from an EMBL/GenBank/DDBJ whole genome shotgun (WGS) entry which is preliminary data.</text>
</comment>
<dbReference type="EMBL" id="PEDL01000004">
    <property type="protein sequence ID" value="PHV71216.1"/>
    <property type="molecule type" value="Genomic_DNA"/>
</dbReference>
<protein>
    <submittedName>
        <fullName evidence="1">Uncharacterized protein</fullName>
    </submittedName>
</protein>
<evidence type="ECO:0000313" key="2">
    <source>
        <dbReference type="Proteomes" id="UP000224460"/>
    </source>
</evidence>
<proteinExistence type="predicted"/>
<reference evidence="1" key="1">
    <citation type="submission" date="2017-10" db="EMBL/GenBank/DDBJ databases">
        <title>Genome sequence of cellulolytic Lachnospiraceae bacterium XHS1971 isolated from hotspring sediment.</title>
        <authorList>
            <person name="Vasudevan G."/>
            <person name="Joshi A.J."/>
            <person name="Hivarkar S."/>
            <person name="Lanjekar V.B."/>
            <person name="Dhakephalkar P.K."/>
            <person name="Dagar S."/>
        </authorList>
    </citation>
    <scope>NUCLEOTIDE SEQUENCE</scope>
    <source>
        <strain evidence="1">XHS1971</strain>
    </source>
</reference>
<keyword evidence="2" id="KW-1185">Reference proteome</keyword>
<accession>A0AC61DEU7</accession>